<evidence type="ECO:0000313" key="2">
    <source>
        <dbReference type="Proteomes" id="UP000013190"/>
    </source>
</evidence>
<protein>
    <submittedName>
        <fullName evidence="1">Uncharacterized protein</fullName>
    </submittedName>
</protein>
<name>A0ABN0JK39_9GAMM</name>
<proteinExistence type="predicted"/>
<reference evidence="2" key="1">
    <citation type="submission" date="2013-02" db="EMBL/GenBank/DDBJ databases">
        <title>The Genome Sequence of Acinetobacter sp. NIPH 236.</title>
        <authorList>
            <consortium name="The Broad Institute Genome Sequencing Platform"/>
            <consortium name="The Broad Institute Genome Sequencing Center for Infectious Disease"/>
            <person name="Cerqueira G."/>
            <person name="Feldgarden M."/>
            <person name="Courvalin P."/>
            <person name="Perichon B."/>
            <person name="Grillot-Courvalin C."/>
            <person name="Clermont D."/>
            <person name="Rocha E."/>
            <person name="Yoon E.-J."/>
            <person name="Nemec A."/>
            <person name="Walker B."/>
            <person name="Young S.K."/>
            <person name="Zeng Q."/>
            <person name="Gargeya S."/>
            <person name="Fitzgerald M."/>
            <person name="Haas B."/>
            <person name="Abouelleil A."/>
            <person name="Alvarado L."/>
            <person name="Arachchi H.M."/>
            <person name="Berlin A.M."/>
            <person name="Chapman S.B."/>
            <person name="Dewar J."/>
            <person name="Goldberg J."/>
            <person name="Griggs A."/>
            <person name="Gujja S."/>
            <person name="Hansen M."/>
            <person name="Howarth C."/>
            <person name="Imamovic A."/>
            <person name="Larimer J."/>
            <person name="McCowan C."/>
            <person name="Murphy C."/>
            <person name="Neiman D."/>
            <person name="Pearson M."/>
            <person name="Priest M."/>
            <person name="Roberts A."/>
            <person name="Saif S."/>
            <person name="Shea T."/>
            <person name="Sisk P."/>
            <person name="Sykes S."/>
            <person name="Wortman J."/>
            <person name="Nusbaum C."/>
            <person name="Birren B."/>
        </authorList>
    </citation>
    <scope>NUCLEOTIDE SEQUENCE [LARGE SCALE GENOMIC DNA]</scope>
    <source>
        <strain evidence="2">NIPH 236</strain>
    </source>
</reference>
<dbReference type="RefSeq" id="WP_004664856.1">
    <property type="nucleotide sequence ID" value="NZ_BMDV01000004.1"/>
</dbReference>
<keyword evidence="2" id="KW-1185">Reference proteome</keyword>
<comment type="caution">
    <text evidence="1">The sequence shown here is derived from an EMBL/GenBank/DDBJ whole genome shotgun (WGS) entry which is preliminary data.</text>
</comment>
<dbReference type="EMBL" id="APOJ01000032">
    <property type="protein sequence ID" value="ENU25641.1"/>
    <property type="molecule type" value="Genomic_DNA"/>
</dbReference>
<dbReference type="Proteomes" id="UP000013190">
    <property type="component" value="Unassembled WGS sequence"/>
</dbReference>
<accession>A0ABN0JK39</accession>
<evidence type="ECO:0000313" key="1">
    <source>
        <dbReference type="EMBL" id="ENU25641.1"/>
    </source>
</evidence>
<reference evidence="1 2" key="2">
    <citation type="journal article" date="2016" name="Int. J. Syst. Evol. Microbiol.">
        <title>Taxonomy of haemolytic and/or proteolytic strains of the genus Acinetobacter with the proposal of Acinetobacter courvalinii sp. nov. (genomic species 14 sensu Bouvet &amp; Jeanjean), Acinetobacter dispersus sp. nov. (genomic species 17), Acinetobacter modestus sp. nov., Acinetobacter proteolyticus sp. nov. and Acinetobacter vivianii sp. nov.</title>
        <authorList>
            <person name="Nemec A."/>
            <person name="Radolfova-Krizova L."/>
            <person name="Maixnerova M."/>
            <person name="Vrestiakova E."/>
            <person name="Jezek P."/>
            <person name="Sedo O."/>
        </authorList>
    </citation>
    <scope>NUCLEOTIDE SEQUENCE [LARGE SCALE GENOMIC DNA]</scope>
    <source>
        <strain evidence="1 2">NIPH 236</strain>
    </source>
</reference>
<gene>
    <name evidence="1" type="ORF">F992_03385</name>
</gene>
<sequence length="186" mass="21662">MITHFPTDYVPDLQQQIQPIYCPYKFSWLTLICYHHHDENDNRRPLLSLDGDMLFIKDVLSTDQFIDLNPFIDSYAKNYDVVFISFNARMLKYISLMAQIKPLGIKILCANKDTSIETPHLTIDGHDMEFFYQEITPECFTFDDAVKWFKDKHGTASVIEFSGLAIRQLVALGQHTKESSRENNPF</sequence>
<dbReference type="GeneID" id="92836720"/>
<organism evidence="1 2">
    <name type="scientific">Acinetobacter modestus</name>
    <dbReference type="NCBI Taxonomy" id="1776740"/>
    <lineage>
        <taxon>Bacteria</taxon>
        <taxon>Pseudomonadati</taxon>
        <taxon>Pseudomonadota</taxon>
        <taxon>Gammaproteobacteria</taxon>
        <taxon>Moraxellales</taxon>
        <taxon>Moraxellaceae</taxon>
        <taxon>Acinetobacter</taxon>
    </lineage>
</organism>